<sequence length="367" mass="40496">MDMDRDGDLDLLGQGGLNKKKNNFIFRNLGGAYFRLLSSPIGSETFFPFAYGYLVTDFDMDGYLDIFLYGDHIELWKGRSNLRFTNVTEQVLPSSYPMKFFSTAAQIDIDNDGDFDVYLTGGQRLKGGGVPGKDLLLENRNGTFVDISLTAQLPRRGGRIGVGVADFDNDGFQDLFLGSAISQPANFNASRMVDIILRNNGDNTFTQYINHGATEANLLDDMTFPAGLQPFDYDRDGRVDVIVSTRLNYNKFDGPGTSGGALFGKLQLFKNIVNNSNNWFTVKVPVNVQGRTTMDALLKLRTPTGLQYRRVGSVGEGRAHSFIDQVHFGIGLNTQVEEVVLETIGGFVQITNNLVGVPVNQIYTLVG</sequence>
<dbReference type="InterPro" id="IPR028994">
    <property type="entry name" value="Integrin_alpha_N"/>
</dbReference>
<accession>A0A7S1XF33</accession>
<dbReference type="EMBL" id="HBGH01010245">
    <property type="protein sequence ID" value="CAD9233557.1"/>
    <property type="molecule type" value="Transcribed_RNA"/>
</dbReference>
<dbReference type="AlphaFoldDB" id="A0A7S1XF33"/>
<keyword evidence="1" id="KW-0732">Signal</keyword>
<dbReference type="PANTHER" id="PTHR16026:SF0">
    <property type="entry name" value="CARTILAGE ACIDIC PROTEIN 1"/>
    <property type="match status" value="1"/>
</dbReference>
<reference evidence="2" key="1">
    <citation type="submission" date="2021-01" db="EMBL/GenBank/DDBJ databases">
        <authorList>
            <person name="Corre E."/>
            <person name="Pelletier E."/>
            <person name="Niang G."/>
            <person name="Scheremetjew M."/>
            <person name="Finn R."/>
            <person name="Kale V."/>
            <person name="Holt S."/>
            <person name="Cochrane G."/>
            <person name="Meng A."/>
            <person name="Brown T."/>
            <person name="Cohen L."/>
        </authorList>
    </citation>
    <scope>NUCLEOTIDE SEQUENCE</scope>
    <source>
        <strain evidence="2">SAG 36.94</strain>
    </source>
</reference>
<evidence type="ECO:0008006" key="3">
    <source>
        <dbReference type="Google" id="ProtNLM"/>
    </source>
</evidence>
<dbReference type="InterPro" id="IPR013517">
    <property type="entry name" value="FG-GAP"/>
</dbReference>
<name>A0A7S1XF33_9RHOD</name>
<gene>
    <name evidence="2" type="ORF">CCAE0312_LOCUS5643</name>
</gene>
<dbReference type="SUPFAM" id="SSF69318">
    <property type="entry name" value="Integrin alpha N-terminal domain"/>
    <property type="match status" value="1"/>
</dbReference>
<proteinExistence type="predicted"/>
<organism evidence="2">
    <name type="scientific">Compsopogon caeruleus</name>
    <dbReference type="NCBI Taxonomy" id="31354"/>
    <lineage>
        <taxon>Eukaryota</taxon>
        <taxon>Rhodophyta</taxon>
        <taxon>Compsopogonophyceae</taxon>
        <taxon>Compsopogonales</taxon>
        <taxon>Compsopogonaceae</taxon>
        <taxon>Compsopogon</taxon>
    </lineage>
</organism>
<dbReference type="InterPro" id="IPR027039">
    <property type="entry name" value="Crtac1"/>
</dbReference>
<dbReference type="PANTHER" id="PTHR16026">
    <property type="entry name" value="CARTILAGE ACIDIC PROTEIN 1"/>
    <property type="match status" value="1"/>
</dbReference>
<dbReference type="Pfam" id="PF13517">
    <property type="entry name" value="FG-GAP_3"/>
    <property type="match status" value="2"/>
</dbReference>
<evidence type="ECO:0000256" key="1">
    <source>
        <dbReference type="ARBA" id="ARBA00022729"/>
    </source>
</evidence>
<dbReference type="Gene3D" id="2.130.10.130">
    <property type="entry name" value="Integrin alpha, N-terminal"/>
    <property type="match status" value="1"/>
</dbReference>
<protein>
    <recommendedName>
        <fullName evidence="3">ASPIC/UnbV domain-containing protein</fullName>
    </recommendedName>
</protein>
<evidence type="ECO:0000313" key="2">
    <source>
        <dbReference type="EMBL" id="CAD9233557.1"/>
    </source>
</evidence>